<name>A0ABW1C4K4_9ACTN</name>
<dbReference type="NCBIfam" id="NF038065">
    <property type="entry name" value="Pr6Pr"/>
    <property type="match status" value="1"/>
</dbReference>
<evidence type="ECO:0000256" key="1">
    <source>
        <dbReference type="SAM" id="Phobius"/>
    </source>
</evidence>
<keyword evidence="1" id="KW-0472">Membrane</keyword>
<organism evidence="2 3">
    <name type="scientific">Nonomuraea harbinensis</name>
    <dbReference type="NCBI Taxonomy" id="1286938"/>
    <lineage>
        <taxon>Bacteria</taxon>
        <taxon>Bacillati</taxon>
        <taxon>Actinomycetota</taxon>
        <taxon>Actinomycetes</taxon>
        <taxon>Streptosporangiales</taxon>
        <taxon>Streptosporangiaceae</taxon>
        <taxon>Nonomuraea</taxon>
    </lineage>
</organism>
<accession>A0ABW1C4K4</accession>
<evidence type="ECO:0000313" key="3">
    <source>
        <dbReference type="Proteomes" id="UP001596096"/>
    </source>
</evidence>
<comment type="caution">
    <text evidence="2">The sequence shown here is derived from an EMBL/GenBank/DDBJ whole genome shotgun (WGS) entry which is preliminary data.</text>
</comment>
<feature type="transmembrane region" description="Helical" evidence="1">
    <location>
        <begin position="123"/>
        <end position="143"/>
    </location>
</feature>
<keyword evidence="1" id="KW-0812">Transmembrane</keyword>
<keyword evidence="1" id="KW-1133">Transmembrane helix</keyword>
<dbReference type="InterPro" id="IPR049713">
    <property type="entry name" value="Pr6Pr-like"/>
</dbReference>
<reference evidence="3" key="1">
    <citation type="journal article" date="2019" name="Int. J. Syst. Evol. Microbiol.">
        <title>The Global Catalogue of Microorganisms (GCM) 10K type strain sequencing project: providing services to taxonomists for standard genome sequencing and annotation.</title>
        <authorList>
            <consortium name="The Broad Institute Genomics Platform"/>
            <consortium name="The Broad Institute Genome Sequencing Center for Infectious Disease"/>
            <person name="Wu L."/>
            <person name="Ma J."/>
        </authorList>
    </citation>
    <scope>NUCLEOTIDE SEQUENCE [LARGE SCALE GENOMIC DNA]</scope>
    <source>
        <strain evidence="3">CGMCC 4.7106</strain>
    </source>
</reference>
<sequence>MATTWRAGLVLAAVTGITCLAVSIRHPWAFFTVQSNAVAALYYTWRLFGRRTSGDLKGAVTVYLVATCAVHAVSRAGENPLELIGDNPRLMGNLLLHYVTPVMAVADWLAFDRDRPARWAAPVAWLAFPVAYGIFVLLRAPWLPEGTARRYVYPYLNVDRIGWDGFALIAGALLAAIAVAGYALVWLHRMVGAYRSGTHG</sequence>
<keyword evidence="3" id="KW-1185">Reference proteome</keyword>
<feature type="transmembrane region" description="Helical" evidence="1">
    <location>
        <begin position="163"/>
        <end position="187"/>
    </location>
</feature>
<dbReference type="EMBL" id="JBHSNW010000026">
    <property type="protein sequence ID" value="MFC5820584.1"/>
    <property type="molecule type" value="Genomic_DNA"/>
</dbReference>
<evidence type="ECO:0000313" key="2">
    <source>
        <dbReference type="EMBL" id="MFC5820584.1"/>
    </source>
</evidence>
<feature type="transmembrane region" description="Helical" evidence="1">
    <location>
        <begin position="31"/>
        <end position="49"/>
    </location>
</feature>
<protein>
    <submittedName>
        <fullName evidence="2">Pr6Pr family membrane protein</fullName>
    </submittedName>
</protein>
<dbReference type="Proteomes" id="UP001596096">
    <property type="component" value="Unassembled WGS sequence"/>
</dbReference>
<proteinExistence type="predicted"/>
<gene>
    <name evidence="2" type="ORF">ACFPUY_36260</name>
</gene>
<dbReference type="RefSeq" id="WP_219546947.1">
    <property type="nucleotide sequence ID" value="NZ_JAHKRN010000029.1"/>
</dbReference>